<sequence length="100" mass="12236">MAMTSAYHVKRNVYYDLKDAPVLFEKFIRDYHRRYKDLDDRNIHYFYFCINLVKINKLNRESPLNSVAINHFTDFSDEDWKKMKAYGPSPRKYHAPRPYH</sequence>
<evidence type="ECO:0000259" key="1">
    <source>
        <dbReference type="SMART" id="SM00848"/>
    </source>
</evidence>
<comment type="caution">
    <text evidence="2">The sequence shown here is derived from an EMBL/GenBank/DDBJ whole genome shotgun (WGS) entry which is preliminary data.</text>
</comment>
<dbReference type="Gene3D" id="1.10.287.2250">
    <property type="match status" value="1"/>
</dbReference>
<keyword evidence="3" id="KW-1185">Reference proteome</keyword>
<feature type="domain" description="Cathepsin propeptide inhibitor" evidence="1">
    <location>
        <begin position="24"/>
        <end position="80"/>
    </location>
</feature>
<dbReference type="InterPro" id="IPR013201">
    <property type="entry name" value="Prot_inhib_I29"/>
</dbReference>
<dbReference type="AlphaFoldDB" id="A0AAD7YVZ6"/>
<dbReference type="Pfam" id="PF08246">
    <property type="entry name" value="Inhibitor_I29"/>
    <property type="match status" value="1"/>
</dbReference>
<accession>A0AAD7YVZ6</accession>
<dbReference type="EMBL" id="JARGEI010000006">
    <property type="protein sequence ID" value="KAJ8730033.1"/>
    <property type="molecule type" value="Genomic_DNA"/>
</dbReference>
<dbReference type="SUPFAM" id="SSF54001">
    <property type="entry name" value="Cysteine proteinases"/>
    <property type="match status" value="1"/>
</dbReference>
<name>A0AAD7YVZ6_MYTSE</name>
<dbReference type="Proteomes" id="UP001231518">
    <property type="component" value="Chromosome 9"/>
</dbReference>
<dbReference type="SMART" id="SM00848">
    <property type="entry name" value="Inhibitor_I29"/>
    <property type="match status" value="1"/>
</dbReference>
<evidence type="ECO:0000313" key="3">
    <source>
        <dbReference type="Proteomes" id="UP001231518"/>
    </source>
</evidence>
<evidence type="ECO:0000313" key="2">
    <source>
        <dbReference type="EMBL" id="KAJ8730033.1"/>
    </source>
</evidence>
<proteinExistence type="predicted"/>
<organism evidence="2 3">
    <name type="scientific">Mythimna separata</name>
    <name type="common">Oriental armyworm</name>
    <name type="synonym">Pseudaletia separata</name>
    <dbReference type="NCBI Taxonomy" id="271217"/>
    <lineage>
        <taxon>Eukaryota</taxon>
        <taxon>Metazoa</taxon>
        <taxon>Ecdysozoa</taxon>
        <taxon>Arthropoda</taxon>
        <taxon>Hexapoda</taxon>
        <taxon>Insecta</taxon>
        <taxon>Pterygota</taxon>
        <taxon>Neoptera</taxon>
        <taxon>Endopterygota</taxon>
        <taxon>Lepidoptera</taxon>
        <taxon>Glossata</taxon>
        <taxon>Ditrysia</taxon>
        <taxon>Noctuoidea</taxon>
        <taxon>Noctuidae</taxon>
        <taxon>Noctuinae</taxon>
        <taxon>Hadenini</taxon>
        <taxon>Mythimna</taxon>
    </lineage>
</organism>
<reference evidence="2" key="1">
    <citation type="submission" date="2023-03" db="EMBL/GenBank/DDBJ databases">
        <title>Chromosome-level genomes of two armyworms, Mythimna separata and Mythimna loreyi, provide insights into the biosynthesis and reception of sex pheromones.</title>
        <authorList>
            <person name="Zhao H."/>
        </authorList>
    </citation>
    <scope>NUCLEOTIDE SEQUENCE</scope>
    <source>
        <strain evidence="2">BeijingLab</strain>
        <tissue evidence="2">Pupa</tissue>
    </source>
</reference>
<protein>
    <recommendedName>
        <fullName evidence="1">Cathepsin propeptide inhibitor domain-containing protein</fullName>
    </recommendedName>
</protein>
<dbReference type="InterPro" id="IPR038765">
    <property type="entry name" value="Papain-like_cys_pep_sf"/>
</dbReference>
<gene>
    <name evidence="2" type="ORF">PYW07_017071</name>
</gene>